<evidence type="ECO:0000313" key="3">
    <source>
        <dbReference type="Proteomes" id="UP001470230"/>
    </source>
</evidence>
<feature type="region of interest" description="Disordered" evidence="1">
    <location>
        <begin position="119"/>
        <end position="138"/>
    </location>
</feature>
<dbReference type="Proteomes" id="UP001470230">
    <property type="component" value="Unassembled WGS sequence"/>
</dbReference>
<evidence type="ECO:0008006" key="4">
    <source>
        <dbReference type="Google" id="ProtNLM"/>
    </source>
</evidence>
<name>A0ABR2HBA5_9EUKA</name>
<dbReference type="Gene3D" id="1.25.40.20">
    <property type="entry name" value="Ankyrin repeat-containing domain"/>
    <property type="match status" value="1"/>
</dbReference>
<dbReference type="InterPro" id="IPR036770">
    <property type="entry name" value="Ankyrin_rpt-contain_sf"/>
</dbReference>
<dbReference type="EMBL" id="JAPFFF010000034">
    <property type="protein sequence ID" value="KAK8843732.1"/>
    <property type="molecule type" value="Genomic_DNA"/>
</dbReference>
<protein>
    <recommendedName>
        <fullName evidence="4">DUF3447 domain-containing protein</fullName>
    </recommendedName>
</protein>
<organism evidence="2 3">
    <name type="scientific">Tritrichomonas musculus</name>
    <dbReference type="NCBI Taxonomy" id="1915356"/>
    <lineage>
        <taxon>Eukaryota</taxon>
        <taxon>Metamonada</taxon>
        <taxon>Parabasalia</taxon>
        <taxon>Tritrichomonadida</taxon>
        <taxon>Tritrichomonadidae</taxon>
        <taxon>Tritrichomonas</taxon>
    </lineage>
</organism>
<dbReference type="PANTHER" id="PTHR24159">
    <property type="match status" value="1"/>
</dbReference>
<keyword evidence="3" id="KW-1185">Reference proteome</keyword>
<evidence type="ECO:0000313" key="2">
    <source>
        <dbReference type="EMBL" id="KAK8843732.1"/>
    </source>
</evidence>
<feature type="compositionally biased region" description="Acidic residues" evidence="1">
    <location>
        <begin position="121"/>
        <end position="134"/>
    </location>
</feature>
<sequence length="390" mass="46548">MFYELIIEFISSEEETGCYNDIFLKDHISEEKENFGLFLKLISKISENHHRSANFIIKIEQILSHYSSEIKQTFTNLEIFEIFQNDKLILLFLFEQKIIIADKSILYLIIKKSAKSKTIKEEEEEEEEEEEDFDEQKSEERRNRCFNYDIYFYPETKSIMSEKQRELIESKLTKQGLNEGEIFDQKRKKGENDSYLCEMIRQDSVEAFIAYVNQTCLSLQKTIETSIFETNQFLIMNDTTLIEYAAFFGSIQILQYLSMNGVKLQSSLWKYAIHGNNPSIIHLLEENHVNPPYQRYRRCLKESIKCHHNDIARYIIDNLMSNEELLYDIGNDFNDNLYSYSFEYMNYHFFPENHESEFIFHYLCQFGYSELVQLYLQEGNIDINQVIISI</sequence>
<accession>A0ABR2HBA5</accession>
<evidence type="ECO:0000256" key="1">
    <source>
        <dbReference type="SAM" id="MobiDB-lite"/>
    </source>
</evidence>
<gene>
    <name evidence="2" type="ORF">M9Y10_024799</name>
</gene>
<dbReference type="PANTHER" id="PTHR24159:SF5">
    <property type="entry name" value="ANK_REP_REGION DOMAIN-CONTAINING PROTEIN"/>
    <property type="match status" value="1"/>
</dbReference>
<comment type="caution">
    <text evidence="2">The sequence shown here is derived from an EMBL/GenBank/DDBJ whole genome shotgun (WGS) entry which is preliminary data.</text>
</comment>
<reference evidence="2 3" key="1">
    <citation type="submission" date="2024-04" db="EMBL/GenBank/DDBJ databases">
        <title>Tritrichomonas musculus Genome.</title>
        <authorList>
            <person name="Alves-Ferreira E."/>
            <person name="Grigg M."/>
            <person name="Lorenzi H."/>
            <person name="Galac M."/>
        </authorList>
    </citation>
    <scope>NUCLEOTIDE SEQUENCE [LARGE SCALE GENOMIC DNA]</scope>
    <source>
        <strain evidence="2 3">EAF2021</strain>
    </source>
</reference>
<proteinExistence type="predicted"/>
<dbReference type="SUPFAM" id="SSF48403">
    <property type="entry name" value="Ankyrin repeat"/>
    <property type="match status" value="1"/>
</dbReference>